<dbReference type="InterPro" id="IPR026444">
    <property type="entry name" value="Secre_tail"/>
</dbReference>
<dbReference type="SUPFAM" id="SSF56219">
    <property type="entry name" value="DNase I-like"/>
    <property type="match status" value="1"/>
</dbReference>
<evidence type="ECO:0008006" key="6">
    <source>
        <dbReference type="Google" id="ProtNLM"/>
    </source>
</evidence>
<dbReference type="PANTHER" id="PTHR11371:SF31">
    <property type="entry name" value="EXTRACELLULAR NUCLEASE"/>
    <property type="match status" value="1"/>
</dbReference>
<protein>
    <recommendedName>
        <fullName evidence="6">Secretion system C-terminal sorting domain-containing protein</fullName>
    </recommendedName>
</protein>
<name>A0A2W1N0A5_9FLAO</name>
<feature type="domain" description="Endonuclease/exonuclease/phosphatase" evidence="2">
    <location>
        <begin position="36"/>
        <end position="285"/>
    </location>
</feature>
<evidence type="ECO:0000259" key="3">
    <source>
        <dbReference type="Pfam" id="PF18962"/>
    </source>
</evidence>
<dbReference type="InterPro" id="IPR036691">
    <property type="entry name" value="Endo/exonu/phosph_ase_sf"/>
</dbReference>
<dbReference type="Proteomes" id="UP000249248">
    <property type="component" value="Unassembled WGS sequence"/>
</dbReference>
<dbReference type="RefSeq" id="WP_111062110.1">
    <property type="nucleotide sequence ID" value="NZ_JBHUCU010000002.1"/>
</dbReference>
<keyword evidence="1" id="KW-0732">Signal</keyword>
<evidence type="ECO:0000259" key="2">
    <source>
        <dbReference type="Pfam" id="PF03372"/>
    </source>
</evidence>
<dbReference type="AlphaFoldDB" id="A0A2W1N0A5"/>
<keyword evidence="5" id="KW-1185">Reference proteome</keyword>
<accession>A0A2W1N0A5</accession>
<sequence>MKTFILALIVFPYVILGQQQHLNQLSFGTDSTLDVMTWNMEWFPKYGQTTADSVLVILKALDIDIIACQEIDDSVTFKNMVNQLSTYQTFIQSSYFPGLALIYNTSTISINSAYEIYSSFPYWSAFPRAPQVLEFTYKNQNFAIINNHLKCCGDGYLNNNDDSDEENRRFQANTLLENYIATNFTNTNVILLGDLNDEITDLPADNVFLPFLNQPTQYLFADDFIANSVPSNWSYPAWPSHIDHILITKPLFNDFSANGSSIETIRIDDYLNNGFSSYDAILSDHRPVALKLNIQATYLNTVQEEKAIPAYSIYPNPADALLNIEAAFKNSQARVTIMNLTGKICAVQNINDFHSIINTSNIVNGTYLLIIQNELEIKTFSINIQHE</sequence>
<dbReference type="GO" id="GO:0003824">
    <property type="term" value="F:catalytic activity"/>
    <property type="evidence" value="ECO:0007669"/>
    <property type="project" value="InterPro"/>
</dbReference>
<proteinExistence type="predicted"/>
<dbReference type="Gene3D" id="3.60.10.10">
    <property type="entry name" value="Endonuclease/exonuclease/phosphatase"/>
    <property type="match status" value="1"/>
</dbReference>
<dbReference type="Pfam" id="PF03372">
    <property type="entry name" value="Exo_endo_phos"/>
    <property type="match status" value="1"/>
</dbReference>
<evidence type="ECO:0000256" key="1">
    <source>
        <dbReference type="ARBA" id="ARBA00022729"/>
    </source>
</evidence>
<dbReference type="Pfam" id="PF18962">
    <property type="entry name" value="Por_Secre_tail"/>
    <property type="match status" value="1"/>
</dbReference>
<evidence type="ECO:0000313" key="4">
    <source>
        <dbReference type="EMBL" id="PZE17959.1"/>
    </source>
</evidence>
<evidence type="ECO:0000313" key="5">
    <source>
        <dbReference type="Proteomes" id="UP000249248"/>
    </source>
</evidence>
<dbReference type="NCBIfam" id="TIGR04183">
    <property type="entry name" value="Por_Secre_tail"/>
    <property type="match status" value="1"/>
</dbReference>
<comment type="caution">
    <text evidence="4">The sequence shown here is derived from an EMBL/GenBank/DDBJ whole genome shotgun (WGS) entry which is preliminary data.</text>
</comment>
<dbReference type="InterPro" id="IPR005135">
    <property type="entry name" value="Endo/exonuclease/phosphatase"/>
</dbReference>
<feature type="domain" description="Secretion system C-terminal sorting" evidence="3">
    <location>
        <begin position="313"/>
        <end position="375"/>
    </location>
</feature>
<organism evidence="4 5">
    <name type="scientific">Putridiphycobacter roseus</name>
    <dbReference type="NCBI Taxonomy" id="2219161"/>
    <lineage>
        <taxon>Bacteria</taxon>
        <taxon>Pseudomonadati</taxon>
        <taxon>Bacteroidota</taxon>
        <taxon>Flavobacteriia</taxon>
        <taxon>Flavobacteriales</taxon>
        <taxon>Crocinitomicaceae</taxon>
        <taxon>Putridiphycobacter</taxon>
    </lineage>
</organism>
<dbReference type="EMBL" id="QKSB01000002">
    <property type="protein sequence ID" value="PZE17959.1"/>
    <property type="molecule type" value="Genomic_DNA"/>
</dbReference>
<gene>
    <name evidence="4" type="ORF">DNU06_04900</name>
</gene>
<dbReference type="PANTHER" id="PTHR11371">
    <property type="entry name" value="DEOXYRIBONUCLEASE"/>
    <property type="match status" value="1"/>
</dbReference>
<dbReference type="OrthoDB" id="5500612at2"/>
<reference evidence="4 5" key="1">
    <citation type="submission" date="2018-06" db="EMBL/GenBank/DDBJ databases">
        <title>The draft genome sequence of Crocinitomix sp. SM1701.</title>
        <authorList>
            <person name="Zhang X."/>
        </authorList>
    </citation>
    <scope>NUCLEOTIDE SEQUENCE [LARGE SCALE GENOMIC DNA]</scope>
    <source>
        <strain evidence="4 5">SM1701</strain>
    </source>
</reference>